<proteinExistence type="predicted"/>
<protein>
    <recommendedName>
        <fullName evidence="3">SMI1 / KNR4 family</fullName>
    </recommendedName>
</protein>
<evidence type="ECO:0008006" key="3">
    <source>
        <dbReference type="Google" id="ProtNLM"/>
    </source>
</evidence>
<name>A0A379LJ22_9GAMM</name>
<gene>
    <name evidence="1" type="ORF">NCTC10526_00941</name>
</gene>
<accession>A0A379LJ22</accession>
<evidence type="ECO:0000313" key="2">
    <source>
        <dbReference type="Proteomes" id="UP000254123"/>
    </source>
</evidence>
<keyword evidence="2" id="KW-1185">Reference proteome</keyword>
<dbReference type="InterPro" id="IPR037883">
    <property type="entry name" value="Knr4/Smi1-like_sf"/>
</dbReference>
<dbReference type="Gene3D" id="3.40.1580.10">
    <property type="entry name" value="SMI1/KNR4-like"/>
    <property type="match status" value="1"/>
</dbReference>
<sequence length="143" mass="17101">MSLEKIEKLLDKQEYPVIRKKINKRQETMEILTKLGVKSNSEFMELYSRYFLRALDRNDDTYPLTDPFLMETDMAHKHWGIPKNFILFSTGSTEGGYLYNTEDDSVWDFNLGEQQQLIDGTLPHWNSFYEFMEWYLDTSEDED</sequence>
<dbReference type="Proteomes" id="UP000254123">
    <property type="component" value="Unassembled WGS sequence"/>
</dbReference>
<reference evidence="1 2" key="1">
    <citation type="submission" date="2018-06" db="EMBL/GenBank/DDBJ databases">
        <authorList>
            <consortium name="Pathogen Informatics"/>
            <person name="Doyle S."/>
        </authorList>
    </citation>
    <scope>NUCLEOTIDE SEQUENCE [LARGE SCALE GENOMIC DNA]</scope>
    <source>
        <strain evidence="1 2">NCTC10526</strain>
    </source>
</reference>
<dbReference type="SUPFAM" id="SSF160631">
    <property type="entry name" value="SMI1/KNR4-like"/>
    <property type="match status" value="1"/>
</dbReference>
<dbReference type="EMBL" id="UGVC01000001">
    <property type="protein sequence ID" value="SUD90606.1"/>
    <property type="molecule type" value="Genomic_DNA"/>
</dbReference>
<organism evidence="1 2">
    <name type="scientific">Psychrobacter phenylpyruvicus</name>
    <dbReference type="NCBI Taxonomy" id="29432"/>
    <lineage>
        <taxon>Bacteria</taxon>
        <taxon>Pseudomonadati</taxon>
        <taxon>Pseudomonadota</taxon>
        <taxon>Gammaproteobacteria</taxon>
        <taxon>Moraxellales</taxon>
        <taxon>Moraxellaceae</taxon>
        <taxon>Psychrobacter</taxon>
    </lineage>
</organism>
<evidence type="ECO:0000313" key="1">
    <source>
        <dbReference type="EMBL" id="SUD90606.1"/>
    </source>
</evidence>
<dbReference type="AlphaFoldDB" id="A0A379LJ22"/>